<keyword evidence="1" id="KW-1277">Toxin-antitoxin system</keyword>
<protein>
    <submittedName>
        <fullName evidence="2">Type II toxin-antitoxin system RelE/ParE family toxin</fullName>
    </submittedName>
</protein>
<dbReference type="InterPro" id="IPR007712">
    <property type="entry name" value="RelE/ParE_toxin"/>
</dbReference>
<dbReference type="InterPro" id="IPR035093">
    <property type="entry name" value="RelE/ParE_toxin_dom_sf"/>
</dbReference>
<proteinExistence type="predicted"/>
<gene>
    <name evidence="2" type="ORF">P0Y65_09220</name>
</gene>
<evidence type="ECO:0000313" key="2">
    <source>
        <dbReference type="EMBL" id="WEK06401.1"/>
    </source>
</evidence>
<dbReference type="Pfam" id="PF05016">
    <property type="entry name" value="ParE_toxin"/>
    <property type="match status" value="1"/>
</dbReference>
<dbReference type="AlphaFoldDB" id="A0AAJ5VWX2"/>
<reference evidence="2" key="1">
    <citation type="submission" date="2023-03" db="EMBL/GenBank/DDBJ databases">
        <title>Andean soil-derived lignocellulolytic bacterial consortium as a source of novel taxa and putative plastic-active enzymes.</title>
        <authorList>
            <person name="Diaz-Garcia L."/>
            <person name="Chuvochina M."/>
            <person name="Feuerriegel G."/>
            <person name="Bunk B."/>
            <person name="Sproer C."/>
            <person name="Streit W.R."/>
            <person name="Rodriguez L.M."/>
            <person name="Overmann J."/>
            <person name="Jimenez D.J."/>
        </authorList>
    </citation>
    <scope>NUCLEOTIDE SEQUENCE</scope>
    <source>
        <strain evidence="2">MAG 4196</strain>
    </source>
</reference>
<sequence>MRVRLSPNALHYVKQEGQYLRQHSPSAANAFAQRMKQAMADLSRFSQAGFEDEQSTFPGVRRLVRHGYWIDYMFRGDMIWVTAISSSVNTPLATPDDRADFEL</sequence>
<dbReference type="EMBL" id="CP119312">
    <property type="protein sequence ID" value="WEK06401.1"/>
    <property type="molecule type" value="Genomic_DNA"/>
</dbReference>
<evidence type="ECO:0000256" key="1">
    <source>
        <dbReference type="ARBA" id="ARBA00022649"/>
    </source>
</evidence>
<name>A0AAJ5VWX2_9HYPH</name>
<dbReference type="Gene3D" id="3.30.2310.20">
    <property type="entry name" value="RelE-like"/>
    <property type="match status" value="1"/>
</dbReference>
<accession>A0AAJ5VWX2</accession>
<dbReference type="Proteomes" id="UP001217476">
    <property type="component" value="Chromosome"/>
</dbReference>
<organism evidence="2 3">
    <name type="scientific">Candidatus Devosia phytovorans</name>
    <dbReference type="NCBI Taxonomy" id="3121372"/>
    <lineage>
        <taxon>Bacteria</taxon>
        <taxon>Pseudomonadati</taxon>
        <taxon>Pseudomonadota</taxon>
        <taxon>Alphaproteobacteria</taxon>
        <taxon>Hyphomicrobiales</taxon>
        <taxon>Devosiaceae</taxon>
        <taxon>Devosia</taxon>
    </lineage>
</organism>
<evidence type="ECO:0000313" key="3">
    <source>
        <dbReference type="Proteomes" id="UP001217476"/>
    </source>
</evidence>